<dbReference type="RefSeq" id="WP_213681676.1">
    <property type="nucleotide sequence ID" value="NZ_CP074572.1"/>
</dbReference>
<feature type="compositionally biased region" description="Polar residues" evidence="1">
    <location>
        <begin position="226"/>
        <end position="242"/>
    </location>
</feature>
<dbReference type="Pfam" id="PF12118">
    <property type="entry name" value="SprA-related"/>
    <property type="match status" value="1"/>
</dbReference>
<accession>A0ABX8DE72</accession>
<proteinExistence type="predicted"/>
<reference evidence="2 3" key="1">
    <citation type="journal article" date="2012" name="Int. J. Syst. Evol. Microbiol.">
        <title>Shewanella dokdonensis sp. nov., isolated from seawater.</title>
        <authorList>
            <person name="Sung H.R."/>
            <person name="Yoon J.H."/>
            <person name="Ghim S.Y."/>
        </authorList>
    </citation>
    <scope>NUCLEOTIDE SEQUENCE [LARGE SCALE GENOMIC DNA]</scope>
    <source>
        <strain evidence="2 3">DSM 23626</strain>
    </source>
</reference>
<evidence type="ECO:0000313" key="2">
    <source>
        <dbReference type="EMBL" id="QVK23033.1"/>
    </source>
</evidence>
<dbReference type="EMBL" id="CP074572">
    <property type="protein sequence ID" value="QVK23033.1"/>
    <property type="molecule type" value="Genomic_DNA"/>
</dbReference>
<evidence type="ECO:0008006" key="4">
    <source>
        <dbReference type="Google" id="ProtNLM"/>
    </source>
</evidence>
<dbReference type="Proteomes" id="UP000676428">
    <property type="component" value="Chromosome"/>
</dbReference>
<gene>
    <name evidence="2" type="ORF">KHX94_18260</name>
</gene>
<protein>
    <recommendedName>
        <fullName evidence="4">SprA-related family protein</fullName>
    </recommendedName>
</protein>
<keyword evidence="3" id="KW-1185">Reference proteome</keyword>
<evidence type="ECO:0000256" key="1">
    <source>
        <dbReference type="SAM" id="MobiDB-lite"/>
    </source>
</evidence>
<sequence>MTGRSRAAALPVDEVLSANTIRDPATTSSSPDVFVTSADDAAVVLPQNNRAALFSLSLGALGAAAINDPSSEITSSETTAAQTVADTTPADAAGNASDIDSGAQAQELQQLKQLQQRDTEVRSHEQAHAAVGGIYAGQPQFDYEHGTDGKRYAVDGEVHIDVAVIPKDPQATMNKMKQVYAAAMAPMAPSAADIQVAAEAMRKYNMAREQLTSQRNVAGVAPLPEDTQQPNAKSPATTEMAQSSDANAYPLGITRLMGQVNAQQKHATTENFFAPSIATHALNDISLPNATLEVSQTKPQGATMFVQDDAPAFVIA</sequence>
<evidence type="ECO:0000313" key="3">
    <source>
        <dbReference type="Proteomes" id="UP000676428"/>
    </source>
</evidence>
<name>A0ABX8DE72_9GAMM</name>
<dbReference type="InterPro" id="IPR021973">
    <property type="entry name" value="SprA-related"/>
</dbReference>
<organism evidence="2 3">
    <name type="scientific">Shewanella dokdonensis</name>
    <dbReference type="NCBI Taxonomy" id="712036"/>
    <lineage>
        <taxon>Bacteria</taxon>
        <taxon>Pseudomonadati</taxon>
        <taxon>Pseudomonadota</taxon>
        <taxon>Gammaproteobacteria</taxon>
        <taxon>Alteromonadales</taxon>
        <taxon>Shewanellaceae</taxon>
        <taxon>Shewanella</taxon>
    </lineage>
</organism>
<feature type="region of interest" description="Disordered" evidence="1">
    <location>
        <begin position="221"/>
        <end position="242"/>
    </location>
</feature>